<evidence type="ECO:0000256" key="1">
    <source>
        <dbReference type="SAM" id="MobiDB-lite"/>
    </source>
</evidence>
<comment type="caution">
    <text evidence="2">The sequence shown here is derived from an EMBL/GenBank/DDBJ whole genome shotgun (WGS) entry which is preliminary data.</text>
</comment>
<reference evidence="2 3" key="1">
    <citation type="journal article" date="2018" name="BMC Genomics">
        <title>Comparative genome analyses reveal sequence features reflecting distinct modes of host-adaptation between dicot and monocot powdery mildew.</title>
        <authorList>
            <person name="Wu Y."/>
            <person name="Ma X."/>
            <person name="Pan Z."/>
            <person name="Kale S.D."/>
            <person name="Song Y."/>
            <person name="King H."/>
            <person name="Zhang Q."/>
            <person name="Presley C."/>
            <person name="Deng X."/>
            <person name="Wei C.I."/>
            <person name="Xiao S."/>
        </authorList>
    </citation>
    <scope>NUCLEOTIDE SEQUENCE [LARGE SCALE GENOMIC DNA]</scope>
    <source>
        <strain evidence="2">UCSC1</strain>
    </source>
</reference>
<feature type="region of interest" description="Disordered" evidence="1">
    <location>
        <begin position="1"/>
        <end position="20"/>
    </location>
</feature>
<feature type="compositionally biased region" description="Polar residues" evidence="1">
    <location>
        <begin position="1"/>
        <end position="14"/>
    </location>
</feature>
<proteinExistence type="predicted"/>
<protein>
    <submittedName>
        <fullName evidence="2">Uncharacterized protein</fullName>
    </submittedName>
</protein>
<evidence type="ECO:0000313" key="2">
    <source>
        <dbReference type="EMBL" id="RKF65759.1"/>
    </source>
</evidence>
<dbReference type="Proteomes" id="UP000285405">
    <property type="component" value="Unassembled WGS sequence"/>
</dbReference>
<gene>
    <name evidence="2" type="ORF">GcC1_116029</name>
</gene>
<evidence type="ECO:0000313" key="3">
    <source>
        <dbReference type="Proteomes" id="UP000285405"/>
    </source>
</evidence>
<feature type="non-terminal residue" evidence="2">
    <location>
        <position position="81"/>
    </location>
</feature>
<name>A0A420I7V4_9PEZI</name>
<sequence>MQTNPQNLQTQSARETPRRSTMKWAEWNGYTENFASWIQHNRLKFRNHVGFLPDNEGICAEIVATITDFKRSRVLEWHKIG</sequence>
<dbReference type="AlphaFoldDB" id="A0A420I7V4"/>
<dbReference type="EMBL" id="MCBR01011629">
    <property type="protein sequence ID" value="RKF65759.1"/>
    <property type="molecule type" value="Genomic_DNA"/>
</dbReference>
<accession>A0A420I7V4</accession>
<organism evidence="2 3">
    <name type="scientific">Golovinomyces cichoracearum</name>
    <dbReference type="NCBI Taxonomy" id="62708"/>
    <lineage>
        <taxon>Eukaryota</taxon>
        <taxon>Fungi</taxon>
        <taxon>Dikarya</taxon>
        <taxon>Ascomycota</taxon>
        <taxon>Pezizomycotina</taxon>
        <taxon>Leotiomycetes</taxon>
        <taxon>Erysiphales</taxon>
        <taxon>Erysiphaceae</taxon>
        <taxon>Golovinomyces</taxon>
    </lineage>
</organism>